<evidence type="ECO:0000313" key="6">
    <source>
        <dbReference type="Proteomes" id="UP001140949"/>
    </source>
</evidence>
<evidence type="ECO:0000256" key="2">
    <source>
        <dbReference type="ARBA" id="ARBA00022679"/>
    </source>
</evidence>
<proteinExistence type="inferred from homology"/>
<keyword evidence="3" id="KW-0012">Acyltransferase</keyword>
<protein>
    <submittedName>
        <fullName evidence="4">Pelargonidin 3-O-(6-caffeoylglucoside) 5-O-(6-O-malonylglucoside) 4'''-malonyltransferase-like</fullName>
    </submittedName>
</protein>
<dbReference type="Gene3D" id="3.30.559.10">
    <property type="entry name" value="Chloramphenicol acetyltransferase-like domain"/>
    <property type="match status" value="2"/>
</dbReference>
<evidence type="ECO:0000313" key="5">
    <source>
        <dbReference type="EMBL" id="KAJ6793728.1"/>
    </source>
</evidence>
<dbReference type="EMBL" id="JANAVB010042817">
    <property type="protein sequence ID" value="KAJ6793727.1"/>
    <property type="molecule type" value="Genomic_DNA"/>
</dbReference>
<dbReference type="EMBL" id="JANAVB010042817">
    <property type="protein sequence ID" value="KAJ6793728.1"/>
    <property type="molecule type" value="Genomic_DNA"/>
</dbReference>
<evidence type="ECO:0000313" key="4">
    <source>
        <dbReference type="EMBL" id="KAJ6793727.1"/>
    </source>
</evidence>
<sequence>MSMWKVEVVSHASIKPSSPTPPHLRTHHLSWLDQASCPHPFKLIFFYSDASVEPAAKALSLLKSSLSETLTLFYPAAGRLNPNDVSVVNCDDQGVELFEARASPDAPLSKILDRGIDYDDLTQFLPPTGPSQSSPALLSLQVTVFASCGGMSVGGCFSHKLFDAHSAAEFVKAWAYVARDGGGGCSTALVPPPPLFDAASRFVPPSPGPLDLPSVDTPKEKIVAKRFVFEEVAIQALRKSPVDQDHPIPPPPPSKTVAVTALLWRCCIRAREVQLATAASEEPKRRAAWVALVVVNIRGKAAAEPSLPDNLIGNICCMATATADASKASEKEEKRRMEEDLRSGIRRVDAEMVRRLQGVDGFSVAAEPFNDATGKLVAAGYDDINYFMLSSWSRFPLYEADFGWGRPAWVAPVWTLLKNVVVSMGRGGEVGGLEVWVSLEEDMMAEFERDVELISYTRPGFYKPPADPY</sequence>
<dbReference type="Proteomes" id="UP001140949">
    <property type="component" value="Unassembled WGS sequence"/>
</dbReference>
<comment type="similarity">
    <text evidence="1">Belongs to the plant acyltransferase family.</text>
</comment>
<comment type="caution">
    <text evidence="4">The sequence shown here is derived from an EMBL/GenBank/DDBJ whole genome shotgun (WGS) entry which is preliminary data.</text>
</comment>
<name>A0AAX6DPL9_IRIPA</name>
<evidence type="ECO:0000256" key="3">
    <source>
        <dbReference type="ARBA" id="ARBA00023315"/>
    </source>
</evidence>
<keyword evidence="2" id="KW-0808">Transferase</keyword>
<dbReference type="PANTHER" id="PTHR31623:SF17">
    <property type="entry name" value="F21J9.9"/>
    <property type="match status" value="1"/>
</dbReference>
<evidence type="ECO:0000256" key="1">
    <source>
        <dbReference type="ARBA" id="ARBA00009861"/>
    </source>
</evidence>
<reference evidence="4" key="1">
    <citation type="journal article" date="2023" name="GigaByte">
        <title>Genome assembly of the bearded iris, Iris pallida Lam.</title>
        <authorList>
            <person name="Bruccoleri R.E."/>
            <person name="Oakeley E.J."/>
            <person name="Faust A.M.E."/>
            <person name="Altorfer M."/>
            <person name="Dessus-Babus S."/>
            <person name="Burckhardt D."/>
            <person name="Oertli M."/>
            <person name="Naumann U."/>
            <person name="Petersen F."/>
            <person name="Wong J."/>
        </authorList>
    </citation>
    <scope>NUCLEOTIDE SEQUENCE</scope>
    <source>
        <strain evidence="4">GSM-AAB239-AS_SAM_17_03QT</strain>
    </source>
</reference>
<keyword evidence="6" id="KW-1185">Reference proteome</keyword>
<organism evidence="4 6">
    <name type="scientific">Iris pallida</name>
    <name type="common">Sweet iris</name>
    <dbReference type="NCBI Taxonomy" id="29817"/>
    <lineage>
        <taxon>Eukaryota</taxon>
        <taxon>Viridiplantae</taxon>
        <taxon>Streptophyta</taxon>
        <taxon>Embryophyta</taxon>
        <taxon>Tracheophyta</taxon>
        <taxon>Spermatophyta</taxon>
        <taxon>Magnoliopsida</taxon>
        <taxon>Liliopsida</taxon>
        <taxon>Asparagales</taxon>
        <taxon>Iridaceae</taxon>
        <taxon>Iridoideae</taxon>
        <taxon>Irideae</taxon>
        <taxon>Iris</taxon>
    </lineage>
</organism>
<dbReference type="PANTHER" id="PTHR31623">
    <property type="entry name" value="F21J9.9"/>
    <property type="match status" value="1"/>
</dbReference>
<reference evidence="4" key="2">
    <citation type="submission" date="2023-04" db="EMBL/GenBank/DDBJ databases">
        <authorList>
            <person name="Bruccoleri R.E."/>
            <person name="Oakeley E.J."/>
            <person name="Faust A.-M."/>
            <person name="Dessus-Babus S."/>
            <person name="Altorfer M."/>
            <person name="Burckhardt D."/>
            <person name="Oertli M."/>
            <person name="Naumann U."/>
            <person name="Petersen F."/>
            <person name="Wong J."/>
        </authorList>
    </citation>
    <scope>NUCLEOTIDE SEQUENCE</scope>
    <source>
        <strain evidence="4">GSM-AAB239-AS_SAM_17_03QT</strain>
        <tissue evidence="4">Leaf</tissue>
    </source>
</reference>
<gene>
    <name evidence="4" type="ORF">M6B38_234690</name>
    <name evidence="5" type="ORF">M6B38_234695</name>
</gene>
<dbReference type="GO" id="GO:0016746">
    <property type="term" value="F:acyltransferase activity"/>
    <property type="evidence" value="ECO:0007669"/>
    <property type="project" value="UniProtKB-KW"/>
</dbReference>
<dbReference type="AlphaFoldDB" id="A0AAX6DPL9"/>
<dbReference type="Pfam" id="PF02458">
    <property type="entry name" value="Transferase"/>
    <property type="match status" value="1"/>
</dbReference>
<accession>A0AAX6DPL9</accession>
<dbReference type="InterPro" id="IPR023213">
    <property type="entry name" value="CAT-like_dom_sf"/>
</dbReference>